<dbReference type="InterPro" id="IPR050923">
    <property type="entry name" value="Cell_Proc_Reg/RNA_Proc"/>
</dbReference>
<feature type="compositionally biased region" description="Basic and acidic residues" evidence="1">
    <location>
        <begin position="533"/>
        <end position="549"/>
    </location>
</feature>
<feature type="region of interest" description="Disordered" evidence="1">
    <location>
        <begin position="40"/>
        <end position="71"/>
    </location>
</feature>
<organism evidence="3 4">
    <name type="scientific">Allacma fusca</name>
    <dbReference type="NCBI Taxonomy" id="39272"/>
    <lineage>
        <taxon>Eukaryota</taxon>
        <taxon>Metazoa</taxon>
        <taxon>Ecdysozoa</taxon>
        <taxon>Arthropoda</taxon>
        <taxon>Hexapoda</taxon>
        <taxon>Collembola</taxon>
        <taxon>Symphypleona</taxon>
        <taxon>Sminthuridae</taxon>
        <taxon>Allacma</taxon>
    </lineage>
</organism>
<reference evidence="3" key="1">
    <citation type="submission" date="2021-06" db="EMBL/GenBank/DDBJ databases">
        <authorList>
            <person name="Hodson N. C."/>
            <person name="Mongue J. A."/>
            <person name="Jaron S. K."/>
        </authorList>
    </citation>
    <scope>NUCLEOTIDE SEQUENCE</scope>
</reference>
<dbReference type="CDD" id="cd19856">
    <property type="entry name" value="DSRM_Kanadaptin"/>
    <property type="match status" value="1"/>
</dbReference>
<evidence type="ECO:0000313" key="4">
    <source>
        <dbReference type="Proteomes" id="UP000708208"/>
    </source>
</evidence>
<dbReference type="Proteomes" id="UP000708208">
    <property type="component" value="Unassembled WGS sequence"/>
</dbReference>
<dbReference type="SMART" id="SM00240">
    <property type="entry name" value="FHA"/>
    <property type="match status" value="1"/>
</dbReference>
<dbReference type="PROSITE" id="PS50006">
    <property type="entry name" value="FHA_DOMAIN"/>
    <property type="match status" value="1"/>
</dbReference>
<dbReference type="CDD" id="cd22677">
    <property type="entry name" value="FHA_Kanadaptin"/>
    <property type="match status" value="1"/>
</dbReference>
<comment type="caution">
    <text evidence="3">The sequence shown here is derived from an EMBL/GenBank/DDBJ whole genome shotgun (WGS) entry which is preliminary data.</text>
</comment>
<evidence type="ECO:0000313" key="3">
    <source>
        <dbReference type="EMBL" id="CAG7727111.1"/>
    </source>
</evidence>
<name>A0A8J2K3F9_9HEXA</name>
<dbReference type="Pfam" id="PF00498">
    <property type="entry name" value="FHA"/>
    <property type="match status" value="1"/>
</dbReference>
<accession>A0A8J2K3F9</accession>
<feature type="region of interest" description="Disordered" evidence="1">
    <location>
        <begin position="526"/>
        <end position="549"/>
    </location>
</feature>
<dbReference type="AlphaFoldDB" id="A0A8J2K3F9"/>
<feature type="compositionally biased region" description="Basic and acidic residues" evidence="1">
    <location>
        <begin position="48"/>
        <end position="71"/>
    </location>
</feature>
<feature type="region of interest" description="Disordered" evidence="1">
    <location>
        <begin position="664"/>
        <end position="715"/>
    </location>
</feature>
<proteinExistence type="predicted"/>
<evidence type="ECO:0000256" key="1">
    <source>
        <dbReference type="SAM" id="MobiDB-lite"/>
    </source>
</evidence>
<sequence length="715" mass="80805">MSEFKSPLAVAALKKDKPGAAPPEPMTDVLMQVIHAELQEEAAGNVEDTSRDNKSERKSSMMKHEDAGAKKERYDKIMSTIPYREPLGSAPADSRYSLEVIKGGSVVQRVDFQDKHFFIVGRIPACDITAENPTVSRVHAVFQFIDGKYAQVGSDKVASEVEKEEDNDCEERETQVREKGLYLYDLASTHGTYVNKNRMFPNRFYRLRVGHVIKFGNSARLYIVGGPDDDEEEESDKSVTELLKERLDKDLERKQLMQRMEEVEVQGRDVEEDGISWGMPEDAQEDTENRENPFAIDFQSSELSLDNPKKTLRGWFEREGYDLEYDVREKAPGHFICRIDLPLDGPEGSKVFAEVEVKGKKKEAVHQGALQACQILDKYGVLRQSHHEGRTKRKDRDWADEDYYSSDEDTFLDRTGTVEKKREKRMREAGKIETKIETYETLLEKDRLLQKEIGALREKIAKAEAVPDQDEEVDPLDAYMTDLKAGASDVKKLKSKLREIVADQVKNQKLLDIARPAIDAISLSSSCKNISSKQKEPSHSPTLDAEKSPVEVEINSLATTKKNESPLFGPRIQFKISSKTALPQKPSQKIVETKYPVVFTPDGEEDDIKSKIAISISQQDAFKDNPSKPQDVSSSPNTRISDEDSGHEGILEEATMDVAATIPKKKQRIRKRPQKIKESQMDCDYDAEDPNYSVWVPPSGQKGDGRTSLNDKLGY</sequence>
<dbReference type="PANTHER" id="PTHR23308">
    <property type="entry name" value="NUCLEAR INHIBITOR OF PROTEIN PHOSPHATASE-1"/>
    <property type="match status" value="1"/>
</dbReference>
<protein>
    <recommendedName>
        <fullName evidence="2">FHA domain-containing protein</fullName>
    </recommendedName>
</protein>
<feature type="compositionally biased region" description="Basic residues" evidence="1">
    <location>
        <begin position="664"/>
        <end position="674"/>
    </location>
</feature>
<gene>
    <name evidence="3" type="ORF">AFUS01_LOCUS15970</name>
</gene>
<evidence type="ECO:0000259" key="2">
    <source>
        <dbReference type="PROSITE" id="PS50006"/>
    </source>
</evidence>
<dbReference type="EMBL" id="CAJVCH010144011">
    <property type="protein sequence ID" value="CAG7727111.1"/>
    <property type="molecule type" value="Genomic_DNA"/>
</dbReference>
<keyword evidence="4" id="KW-1185">Reference proteome</keyword>
<dbReference type="OrthoDB" id="433755at2759"/>
<feature type="compositionally biased region" description="Polar residues" evidence="1">
    <location>
        <begin position="627"/>
        <end position="639"/>
    </location>
</feature>
<feature type="region of interest" description="Disordered" evidence="1">
    <location>
        <begin position="1"/>
        <end position="25"/>
    </location>
</feature>
<feature type="compositionally biased region" description="Basic and acidic residues" evidence="1">
    <location>
        <begin position="640"/>
        <end position="650"/>
    </location>
</feature>
<feature type="domain" description="FHA" evidence="2">
    <location>
        <begin position="118"/>
        <end position="199"/>
    </location>
</feature>
<feature type="region of interest" description="Disordered" evidence="1">
    <location>
        <begin position="617"/>
        <end position="651"/>
    </location>
</feature>
<dbReference type="InterPro" id="IPR000253">
    <property type="entry name" value="FHA_dom"/>
</dbReference>